<accession>A0A939ERI2</accession>
<keyword evidence="1" id="KW-0812">Transmembrane</keyword>
<dbReference type="RefSeq" id="WP_206944365.1">
    <property type="nucleotide sequence ID" value="NZ_JAFLNF010000010.1"/>
</dbReference>
<name>A0A939ERI2_9HYPH</name>
<reference evidence="2" key="1">
    <citation type="submission" date="2021-03" db="EMBL/GenBank/DDBJ databases">
        <title>Roseibium sp. CAU 1637 isolated from Incheon.</title>
        <authorList>
            <person name="Kim W."/>
        </authorList>
    </citation>
    <scope>NUCLEOTIDE SEQUENCE</scope>
    <source>
        <strain evidence="2">CAU 1637</strain>
    </source>
</reference>
<keyword evidence="1" id="KW-1133">Transmembrane helix</keyword>
<keyword evidence="3" id="KW-1185">Reference proteome</keyword>
<protein>
    <submittedName>
        <fullName evidence="2">Uncharacterized protein</fullName>
    </submittedName>
</protein>
<evidence type="ECO:0000313" key="3">
    <source>
        <dbReference type="Proteomes" id="UP000664779"/>
    </source>
</evidence>
<feature type="non-terminal residue" evidence="2">
    <location>
        <position position="66"/>
    </location>
</feature>
<proteinExistence type="predicted"/>
<sequence>MVFPLFVGVFQKPEGLKSKSPAICRAQTADKPVDFRRVCFLSFCFVAIVRVYGFVFCGLACVTRGL</sequence>
<evidence type="ECO:0000313" key="2">
    <source>
        <dbReference type="EMBL" id="MBO0347339.1"/>
    </source>
</evidence>
<dbReference type="EMBL" id="JAFLNF010000010">
    <property type="protein sequence ID" value="MBO0347339.1"/>
    <property type="molecule type" value="Genomic_DNA"/>
</dbReference>
<dbReference type="AlphaFoldDB" id="A0A939ERI2"/>
<comment type="caution">
    <text evidence="2">The sequence shown here is derived from an EMBL/GenBank/DDBJ whole genome shotgun (WGS) entry which is preliminary data.</text>
</comment>
<dbReference type="Proteomes" id="UP000664779">
    <property type="component" value="Unassembled WGS sequence"/>
</dbReference>
<gene>
    <name evidence="2" type="ORF">J0X15_19070</name>
</gene>
<evidence type="ECO:0000256" key="1">
    <source>
        <dbReference type="SAM" id="Phobius"/>
    </source>
</evidence>
<organism evidence="2 3">
    <name type="scientific">Roseibium limicola</name>
    <dbReference type="NCBI Taxonomy" id="2816037"/>
    <lineage>
        <taxon>Bacteria</taxon>
        <taxon>Pseudomonadati</taxon>
        <taxon>Pseudomonadota</taxon>
        <taxon>Alphaproteobacteria</taxon>
        <taxon>Hyphomicrobiales</taxon>
        <taxon>Stappiaceae</taxon>
        <taxon>Roseibium</taxon>
    </lineage>
</organism>
<feature type="transmembrane region" description="Helical" evidence="1">
    <location>
        <begin position="40"/>
        <end position="62"/>
    </location>
</feature>
<keyword evidence="1" id="KW-0472">Membrane</keyword>